<dbReference type="PANTHER" id="PTHR48101:SF1">
    <property type="entry name" value="METHYLMALONYL-COA MUTASE, LARGE SUBUNIT"/>
    <property type="match status" value="1"/>
</dbReference>
<dbReference type="Proteomes" id="UP000223913">
    <property type="component" value="Unassembled WGS sequence"/>
</dbReference>
<dbReference type="Gene3D" id="3.20.20.240">
    <property type="entry name" value="Methylmalonyl-CoA mutase"/>
    <property type="match status" value="1"/>
</dbReference>
<dbReference type="GO" id="GO:0031419">
    <property type="term" value="F:cobalamin binding"/>
    <property type="evidence" value="ECO:0007669"/>
    <property type="project" value="InterPro"/>
</dbReference>
<dbReference type="InterPro" id="IPR016176">
    <property type="entry name" value="Cbl-dep_enz_cat"/>
</dbReference>
<dbReference type="Pfam" id="PF01642">
    <property type="entry name" value="MM_CoA_mutase"/>
    <property type="match status" value="1"/>
</dbReference>
<evidence type="ECO:0000313" key="2">
    <source>
        <dbReference type="EMBL" id="PHN05031.1"/>
    </source>
</evidence>
<gene>
    <name evidence="2" type="ORF">CRP01_18570</name>
</gene>
<dbReference type="AlphaFoldDB" id="A0A2D0N934"/>
<dbReference type="GO" id="GO:0016866">
    <property type="term" value="F:intramolecular transferase activity"/>
    <property type="evidence" value="ECO:0007669"/>
    <property type="project" value="InterPro"/>
</dbReference>
<dbReference type="SUPFAM" id="SSF51703">
    <property type="entry name" value="Cobalamin (vitamin B12)-dependent enzymes"/>
    <property type="match status" value="1"/>
</dbReference>
<name>A0A2D0N934_FLAN2</name>
<dbReference type="OrthoDB" id="9762378at2"/>
<evidence type="ECO:0000313" key="3">
    <source>
        <dbReference type="Proteomes" id="UP000223913"/>
    </source>
</evidence>
<protein>
    <recommendedName>
        <fullName evidence="1">Methylmalonyl-CoA mutase alpha/beta chain catalytic domain-containing protein</fullName>
    </recommendedName>
</protein>
<evidence type="ECO:0000259" key="1">
    <source>
        <dbReference type="Pfam" id="PF01642"/>
    </source>
</evidence>
<reference evidence="2 3" key="1">
    <citation type="submission" date="2017-10" db="EMBL/GenBank/DDBJ databases">
        <title>The draft genome sequence of Lewinella nigricans NBRC 102662.</title>
        <authorList>
            <person name="Wang K."/>
        </authorList>
    </citation>
    <scope>NUCLEOTIDE SEQUENCE [LARGE SCALE GENOMIC DNA]</scope>
    <source>
        <strain evidence="2 3">NBRC 102662</strain>
    </source>
</reference>
<dbReference type="InterPro" id="IPR006099">
    <property type="entry name" value="MeMalonylCoA_mutase_a/b_cat"/>
</dbReference>
<organism evidence="2 3">
    <name type="scientific">Flavilitoribacter nigricans (strain ATCC 23147 / DSM 23189 / NBRC 102662 / NCIMB 1420 / SS-2)</name>
    <name type="common">Lewinella nigricans</name>
    <dbReference type="NCBI Taxonomy" id="1122177"/>
    <lineage>
        <taxon>Bacteria</taxon>
        <taxon>Pseudomonadati</taxon>
        <taxon>Bacteroidota</taxon>
        <taxon>Saprospiria</taxon>
        <taxon>Saprospirales</taxon>
        <taxon>Lewinellaceae</taxon>
        <taxon>Flavilitoribacter</taxon>
    </lineage>
</organism>
<sequence>MNKTKDLFTEFPETSKADWIAKLEKELKGKSFADLQWQLDEDIKLDPFYHPEDMPQPPEPIFPGGGNDWEIGEYVFVNDFKAANQQALRALQDGVNALFFQIKHEPTIEELKILLDGIELGYVSTHFAPYYPGKNPVKIFRLLEELLADRPELARSVRGSIDFDPLLDWTDPPLDDLAKYIMLAKDSLPNFSVLQIDAKTYHGGPEDTSRELALAIAKGSEYLAQMQERGVPPLEVNRRLQFSMAVSTSYFVEIAKLRAIRSLWNNVLAAYGVEDAEPITIVAHLAPETQVKDPNTNRIKAATQAMSAIIGGVDRFYVLPADIDHKEPTGPASYRLARNLQHILKMESFFDQVSDPAAGSYYIEKLTDALAESAWKQFQEIEAAGGFGG</sequence>
<accession>A0A2D0N934</accession>
<keyword evidence="3" id="KW-1185">Reference proteome</keyword>
<dbReference type="RefSeq" id="WP_099151578.1">
    <property type="nucleotide sequence ID" value="NZ_PDUD01000023.1"/>
</dbReference>
<proteinExistence type="predicted"/>
<comment type="caution">
    <text evidence="2">The sequence shown here is derived from an EMBL/GenBank/DDBJ whole genome shotgun (WGS) entry which is preliminary data.</text>
</comment>
<dbReference type="EMBL" id="PDUD01000023">
    <property type="protein sequence ID" value="PHN05031.1"/>
    <property type="molecule type" value="Genomic_DNA"/>
</dbReference>
<dbReference type="PANTHER" id="PTHR48101">
    <property type="entry name" value="METHYLMALONYL-COA MUTASE, MITOCHONDRIAL-RELATED"/>
    <property type="match status" value="1"/>
</dbReference>
<feature type="domain" description="Methylmalonyl-CoA mutase alpha/beta chain catalytic" evidence="1">
    <location>
        <begin position="107"/>
        <end position="387"/>
    </location>
</feature>